<dbReference type="Proteomes" id="UP000472265">
    <property type="component" value="Chromosome 23"/>
</dbReference>
<dbReference type="InParanoid" id="A0A671UGD7"/>
<evidence type="ECO:0000256" key="5">
    <source>
        <dbReference type="ARBA" id="ARBA00022723"/>
    </source>
</evidence>
<dbReference type="InterPro" id="IPR000971">
    <property type="entry name" value="Globin"/>
</dbReference>
<dbReference type="Ensembl" id="ENSSAUT00010013712.1">
    <property type="protein sequence ID" value="ENSSAUP00010012903.1"/>
    <property type="gene ID" value="ENSSAUG00010006135.1"/>
</dbReference>
<reference evidence="9" key="2">
    <citation type="submission" date="2025-08" db="UniProtKB">
        <authorList>
            <consortium name="Ensembl"/>
        </authorList>
    </citation>
    <scope>IDENTIFICATION</scope>
</reference>
<dbReference type="PANTHER" id="PTHR11442">
    <property type="entry name" value="HEMOGLOBIN FAMILY MEMBER"/>
    <property type="match status" value="1"/>
</dbReference>
<keyword evidence="10" id="KW-1185">Reference proteome</keyword>
<comment type="similarity">
    <text evidence="1 7">Belongs to the globin family.</text>
</comment>
<dbReference type="GO" id="GO:0043177">
    <property type="term" value="F:organic acid binding"/>
    <property type="evidence" value="ECO:0007669"/>
    <property type="project" value="TreeGrafter"/>
</dbReference>
<dbReference type="AlphaFoldDB" id="A0A671UGD7"/>
<dbReference type="InterPro" id="IPR009050">
    <property type="entry name" value="Globin-like_sf"/>
</dbReference>
<keyword evidence="4 7" id="KW-0561">Oxygen transport</keyword>
<name>A0A671UGD7_SPAAU</name>
<evidence type="ECO:0000256" key="3">
    <source>
        <dbReference type="ARBA" id="ARBA00022617"/>
    </source>
</evidence>
<gene>
    <name evidence="9" type="primary">LOC115576217</name>
</gene>
<accession>A0A671UGD7</accession>
<dbReference type="CDD" id="cd08927">
    <property type="entry name" value="Hb-alpha-like"/>
    <property type="match status" value="1"/>
</dbReference>
<evidence type="ECO:0000256" key="7">
    <source>
        <dbReference type="RuleBase" id="RU000356"/>
    </source>
</evidence>
<evidence type="ECO:0000313" key="10">
    <source>
        <dbReference type="Proteomes" id="UP000472265"/>
    </source>
</evidence>
<dbReference type="SUPFAM" id="SSF46458">
    <property type="entry name" value="Globin-like"/>
    <property type="match status" value="1"/>
</dbReference>
<dbReference type="GO" id="GO:0046872">
    <property type="term" value="F:metal ion binding"/>
    <property type="evidence" value="ECO:0007669"/>
    <property type="project" value="UniProtKB-KW"/>
</dbReference>
<keyword evidence="6" id="KW-0408">Iron</keyword>
<evidence type="ECO:0000259" key="8">
    <source>
        <dbReference type="PROSITE" id="PS01033"/>
    </source>
</evidence>
<dbReference type="GO" id="GO:0031838">
    <property type="term" value="C:haptoglobin-hemoglobin complex"/>
    <property type="evidence" value="ECO:0007669"/>
    <property type="project" value="TreeGrafter"/>
</dbReference>
<dbReference type="PANTHER" id="PTHR11442:SF41">
    <property type="entry name" value="HEMOGLOBIN SUBUNIT ZETA"/>
    <property type="match status" value="1"/>
</dbReference>
<dbReference type="GeneTree" id="ENSGT00940000163288"/>
<dbReference type="Gene3D" id="1.10.490.10">
    <property type="entry name" value="Globins"/>
    <property type="match status" value="1"/>
</dbReference>
<keyword evidence="5" id="KW-0479">Metal-binding</keyword>
<dbReference type="Pfam" id="PF00042">
    <property type="entry name" value="Globin"/>
    <property type="match status" value="1"/>
</dbReference>
<evidence type="ECO:0000256" key="6">
    <source>
        <dbReference type="ARBA" id="ARBA00023004"/>
    </source>
</evidence>
<dbReference type="FunFam" id="1.10.490.10:FF:000002">
    <property type="entry name" value="Hemoglobin subunit alpha"/>
    <property type="match status" value="1"/>
</dbReference>
<evidence type="ECO:0000256" key="4">
    <source>
        <dbReference type="ARBA" id="ARBA00022621"/>
    </source>
</evidence>
<dbReference type="GO" id="GO:0031720">
    <property type="term" value="F:haptoglobin binding"/>
    <property type="evidence" value="ECO:0007669"/>
    <property type="project" value="TreeGrafter"/>
</dbReference>
<dbReference type="PRINTS" id="PR00612">
    <property type="entry name" value="ALPHAHAEM"/>
</dbReference>
<sequence>MSLSGRDKTIVKSFWDKIGSRSADIGAEALGRMLVAYPQTKAYFSHWGTDLNVNHPSVQKHGAVIMTGIARGVKYIDDLTNGLSALSELHAFKLRVDPGNFKILAHNLIVVIASYFPADFTPEAHVSFDKFLMRLAFALSERYR</sequence>
<dbReference type="InterPro" id="IPR012292">
    <property type="entry name" value="Globin/Proto"/>
</dbReference>
<proteinExistence type="inferred from homology"/>
<keyword evidence="2 7" id="KW-0813">Transport</keyword>
<reference evidence="9" key="3">
    <citation type="submission" date="2025-09" db="UniProtKB">
        <authorList>
            <consortium name="Ensembl"/>
        </authorList>
    </citation>
    <scope>IDENTIFICATION</scope>
</reference>
<dbReference type="GO" id="GO:0020037">
    <property type="term" value="F:heme binding"/>
    <property type="evidence" value="ECO:0007669"/>
    <property type="project" value="InterPro"/>
</dbReference>
<dbReference type="GO" id="GO:0019825">
    <property type="term" value="F:oxygen binding"/>
    <property type="evidence" value="ECO:0007669"/>
    <property type="project" value="InterPro"/>
</dbReference>
<evidence type="ECO:0000256" key="2">
    <source>
        <dbReference type="ARBA" id="ARBA00022448"/>
    </source>
</evidence>
<reference evidence="9" key="1">
    <citation type="submission" date="2021-04" db="EMBL/GenBank/DDBJ databases">
        <authorList>
            <consortium name="Wellcome Sanger Institute Data Sharing"/>
        </authorList>
    </citation>
    <scope>NUCLEOTIDE SEQUENCE [LARGE SCALE GENOMIC DNA]</scope>
</reference>
<feature type="domain" description="Globin" evidence="8">
    <location>
        <begin position="2"/>
        <end position="144"/>
    </location>
</feature>
<dbReference type="GO" id="GO:0004601">
    <property type="term" value="F:peroxidase activity"/>
    <property type="evidence" value="ECO:0007669"/>
    <property type="project" value="TreeGrafter"/>
</dbReference>
<organism evidence="9 10">
    <name type="scientific">Sparus aurata</name>
    <name type="common">Gilthead sea bream</name>
    <dbReference type="NCBI Taxonomy" id="8175"/>
    <lineage>
        <taxon>Eukaryota</taxon>
        <taxon>Metazoa</taxon>
        <taxon>Chordata</taxon>
        <taxon>Craniata</taxon>
        <taxon>Vertebrata</taxon>
        <taxon>Euteleostomi</taxon>
        <taxon>Actinopterygii</taxon>
        <taxon>Neopterygii</taxon>
        <taxon>Teleostei</taxon>
        <taxon>Neoteleostei</taxon>
        <taxon>Acanthomorphata</taxon>
        <taxon>Eupercaria</taxon>
        <taxon>Spariformes</taxon>
        <taxon>Sparidae</taxon>
        <taxon>Sparus</taxon>
    </lineage>
</organism>
<dbReference type="GO" id="GO:0072562">
    <property type="term" value="C:blood microparticle"/>
    <property type="evidence" value="ECO:0007669"/>
    <property type="project" value="TreeGrafter"/>
</dbReference>
<dbReference type="PROSITE" id="PS01033">
    <property type="entry name" value="GLOBIN"/>
    <property type="match status" value="1"/>
</dbReference>
<evidence type="ECO:0000256" key="1">
    <source>
        <dbReference type="ARBA" id="ARBA00008705"/>
    </source>
</evidence>
<dbReference type="InterPro" id="IPR002338">
    <property type="entry name" value="Hemoglobin_a-typ"/>
</dbReference>
<dbReference type="GO" id="GO:0005833">
    <property type="term" value="C:hemoglobin complex"/>
    <property type="evidence" value="ECO:0007669"/>
    <property type="project" value="InterPro"/>
</dbReference>
<keyword evidence="3 7" id="KW-0349">Heme</keyword>
<evidence type="ECO:0000313" key="9">
    <source>
        <dbReference type="Ensembl" id="ENSSAUP00010012903.1"/>
    </source>
</evidence>
<dbReference type="GO" id="GO:0005344">
    <property type="term" value="F:oxygen carrier activity"/>
    <property type="evidence" value="ECO:0007669"/>
    <property type="project" value="UniProtKB-KW"/>
</dbReference>
<dbReference type="GO" id="GO:0042744">
    <property type="term" value="P:hydrogen peroxide catabolic process"/>
    <property type="evidence" value="ECO:0007669"/>
    <property type="project" value="TreeGrafter"/>
</dbReference>
<protein>
    <submittedName>
        <fullName evidence="9">Hemoglobin subunit alpha-B-like</fullName>
    </submittedName>
</protein>
<dbReference type="InterPro" id="IPR050056">
    <property type="entry name" value="Hemoglobin_oxygen_transport"/>
</dbReference>